<proteinExistence type="predicted"/>
<name>A0A2W7PDY9_9BURK</name>
<organism evidence="1 2">
    <name type="scientific">Cupriavidus phytorum</name>
    <dbReference type="NCBI Taxonomy" id="3024399"/>
    <lineage>
        <taxon>Bacteria</taxon>
        <taxon>Pseudomonadati</taxon>
        <taxon>Pseudomonadota</taxon>
        <taxon>Betaproteobacteria</taxon>
        <taxon>Burkholderiales</taxon>
        <taxon>Burkholderiaceae</taxon>
        <taxon>Cupriavidus</taxon>
    </lineage>
</organism>
<reference evidence="1" key="1">
    <citation type="submission" date="2018-06" db="EMBL/GenBank/DDBJ databases">
        <title>Genomic Encyclopedia of Type Strains, Phase IV (KMG-V): Genome sequencing to study the core and pangenomes of soil and plant-associated prokaryotes.</title>
        <authorList>
            <person name="Whitman W."/>
        </authorList>
    </citation>
    <scope>NUCLEOTIDE SEQUENCE [LARGE SCALE GENOMIC DNA]</scope>
    <source>
        <strain evidence="1">MLR2-44</strain>
    </source>
</reference>
<dbReference type="Proteomes" id="UP000249638">
    <property type="component" value="Unassembled WGS sequence"/>
</dbReference>
<evidence type="ECO:0008006" key="3">
    <source>
        <dbReference type="Google" id="ProtNLM"/>
    </source>
</evidence>
<gene>
    <name evidence="1" type="ORF">C7416_101746</name>
</gene>
<accession>A0A2W7PDY9</accession>
<dbReference type="AlphaFoldDB" id="A0A2W7PDY9"/>
<protein>
    <recommendedName>
        <fullName evidence="3">Auxiliary protein of the heavy metal cation-transporting efflux system HmyCBA</fullName>
    </recommendedName>
</protein>
<evidence type="ECO:0000313" key="2">
    <source>
        <dbReference type="Proteomes" id="UP000249638"/>
    </source>
</evidence>
<dbReference type="EMBL" id="QKZN01000001">
    <property type="protein sequence ID" value="PZX34461.1"/>
    <property type="molecule type" value="Genomic_DNA"/>
</dbReference>
<sequence>MLSCSIPGGHRNTLGPGDAANAPDPMRLLFLLLTAMCLSLLSFGAAADARAALPGPQQAGVDLIDMAAAQPVDDLGRIVVPGDDGLHDDDICDDPPPGYCNIWSADLLDPLDLLDEIEESSALFALPPVKLLLPSGDVAQRPPGRADPPPSAFFRPPIVLA</sequence>
<evidence type="ECO:0000313" key="1">
    <source>
        <dbReference type="EMBL" id="PZX34461.1"/>
    </source>
</evidence>
<keyword evidence="2" id="KW-1185">Reference proteome</keyword>
<comment type="caution">
    <text evidence="1">The sequence shown here is derived from an EMBL/GenBank/DDBJ whole genome shotgun (WGS) entry which is preliminary data.</text>
</comment>